<dbReference type="HAMAP" id="MF_00047">
    <property type="entry name" value="Dala_Dala_lig"/>
    <property type="match status" value="1"/>
</dbReference>
<keyword evidence="22" id="KW-1185">Reference proteome</keyword>
<dbReference type="InterPro" id="IPR013815">
    <property type="entry name" value="ATP_grasp_subdomain_1"/>
</dbReference>
<keyword evidence="12 16" id="KW-0573">Peptidoglycan synthesis</keyword>
<name>A0A8J2FSA9_9BACT</name>
<dbReference type="SUPFAM" id="SSF52440">
    <property type="entry name" value="PreATP-grasp domain"/>
    <property type="match status" value="1"/>
</dbReference>
<dbReference type="Pfam" id="PF07478">
    <property type="entry name" value="Dala_Dala_lig_C"/>
    <property type="match status" value="1"/>
</dbReference>
<evidence type="ECO:0000256" key="1">
    <source>
        <dbReference type="ARBA" id="ARBA00001936"/>
    </source>
</evidence>
<dbReference type="InterPro" id="IPR000291">
    <property type="entry name" value="D-Ala_lig_Van_CS"/>
</dbReference>
<evidence type="ECO:0000256" key="14">
    <source>
        <dbReference type="ARBA" id="ARBA00023316"/>
    </source>
</evidence>
<dbReference type="Gene3D" id="3.40.50.20">
    <property type="match status" value="1"/>
</dbReference>
<evidence type="ECO:0000256" key="2">
    <source>
        <dbReference type="ARBA" id="ARBA00004496"/>
    </source>
</evidence>
<dbReference type="Gene3D" id="3.30.1490.20">
    <property type="entry name" value="ATP-grasp fold, A domain"/>
    <property type="match status" value="1"/>
</dbReference>
<evidence type="ECO:0000256" key="16">
    <source>
        <dbReference type="HAMAP-Rule" id="MF_00047"/>
    </source>
</evidence>
<dbReference type="InterPro" id="IPR005905">
    <property type="entry name" value="D_ala_D_ala"/>
</dbReference>
<comment type="cofactor">
    <cofactor evidence="18">
        <name>Mg(2+)</name>
        <dbReference type="ChEBI" id="CHEBI:18420"/>
    </cofactor>
    <cofactor evidence="18">
        <name>Mn(2+)</name>
        <dbReference type="ChEBI" id="CHEBI:29035"/>
    </cofactor>
    <text evidence="18">Binds 2 magnesium or manganese ions per subunit.</text>
</comment>
<feature type="domain" description="ATP-grasp" evidence="20">
    <location>
        <begin position="97"/>
        <end position="287"/>
    </location>
</feature>
<dbReference type="EMBL" id="CAJNOB010000010">
    <property type="protein sequence ID" value="CAF0694991.1"/>
    <property type="molecule type" value="Genomic_DNA"/>
</dbReference>
<dbReference type="PROSITE" id="PS00843">
    <property type="entry name" value="DALA_DALA_LIGASE_1"/>
    <property type="match status" value="1"/>
</dbReference>
<evidence type="ECO:0000256" key="8">
    <source>
        <dbReference type="ARBA" id="ARBA00022741"/>
    </source>
</evidence>
<feature type="binding site" evidence="18">
    <location>
        <position position="254"/>
    </location>
    <ligand>
        <name>Mg(2+)</name>
        <dbReference type="ChEBI" id="CHEBI:18420"/>
        <label>2</label>
    </ligand>
</feature>
<dbReference type="FunFam" id="3.30.470.20:FF:000008">
    <property type="entry name" value="D-alanine--D-alanine ligase"/>
    <property type="match status" value="1"/>
</dbReference>
<accession>A0A8J2FSA9</accession>
<feature type="binding site" evidence="18">
    <location>
        <position position="241"/>
    </location>
    <ligand>
        <name>Mg(2+)</name>
        <dbReference type="ChEBI" id="CHEBI:18420"/>
        <label>1</label>
    </ligand>
</feature>
<dbReference type="Gene3D" id="3.30.470.20">
    <property type="entry name" value="ATP-grasp fold, B domain"/>
    <property type="match status" value="1"/>
</dbReference>
<comment type="function">
    <text evidence="16">Cell wall formation.</text>
</comment>
<dbReference type="GO" id="GO:0005737">
    <property type="term" value="C:cytoplasm"/>
    <property type="evidence" value="ECO:0007669"/>
    <property type="project" value="UniProtKB-SubCell"/>
</dbReference>
<keyword evidence="7 18" id="KW-0479">Metal-binding</keyword>
<dbReference type="UniPathway" id="UPA00219"/>
<dbReference type="PROSITE" id="PS50975">
    <property type="entry name" value="ATP_GRASP"/>
    <property type="match status" value="1"/>
</dbReference>
<keyword evidence="11 16" id="KW-0133">Cell shape</keyword>
<evidence type="ECO:0000313" key="21">
    <source>
        <dbReference type="EMBL" id="CAF0694991.1"/>
    </source>
</evidence>
<comment type="pathway">
    <text evidence="16">Cell wall biogenesis; peptidoglycan biosynthesis.</text>
</comment>
<dbReference type="GO" id="GO:0008716">
    <property type="term" value="F:D-alanine-D-alanine ligase activity"/>
    <property type="evidence" value="ECO:0007669"/>
    <property type="project" value="UniProtKB-UniRule"/>
</dbReference>
<dbReference type="Pfam" id="PF01820">
    <property type="entry name" value="Dala_Dala_lig_N"/>
    <property type="match status" value="1"/>
</dbReference>
<evidence type="ECO:0000256" key="7">
    <source>
        <dbReference type="ARBA" id="ARBA00022723"/>
    </source>
</evidence>
<dbReference type="GO" id="GO:0046872">
    <property type="term" value="F:metal ion binding"/>
    <property type="evidence" value="ECO:0007669"/>
    <property type="project" value="UniProtKB-KW"/>
</dbReference>
<keyword evidence="14 16" id="KW-0961">Cell wall biogenesis/degradation</keyword>
<evidence type="ECO:0000256" key="18">
    <source>
        <dbReference type="PIRSR" id="PIRSR039102-3"/>
    </source>
</evidence>
<dbReference type="GO" id="GO:0008360">
    <property type="term" value="P:regulation of cell shape"/>
    <property type="evidence" value="ECO:0007669"/>
    <property type="project" value="UniProtKB-KW"/>
</dbReference>
<dbReference type="GO" id="GO:0005524">
    <property type="term" value="F:ATP binding"/>
    <property type="evidence" value="ECO:0007669"/>
    <property type="project" value="UniProtKB-UniRule"/>
</dbReference>
<keyword evidence="9 19" id="KW-0067">ATP-binding</keyword>
<dbReference type="SUPFAM" id="SSF56059">
    <property type="entry name" value="Glutathione synthetase ATP-binding domain-like"/>
    <property type="match status" value="1"/>
</dbReference>
<dbReference type="PIRSF" id="PIRSF039102">
    <property type="entry name" value="Ddl/VanB"/>
    <property type="match status" value="1"/>
</dbReference>
<dbReference type="NCBIfam" id="TIGR01205">
    <property type="entry name" value="D_ala_D_alaTIGR"/>
    <property type="match status" value="1"/>
</dbReference>
<feature type="active site" evidence="17">
    <location>
        <position position="265"/>
    </location>
</feature>
<evidence type="ECO:0000256" key="13">
    <source>
        <dbReference type="ARBA" id="ARBA00023211"/>
    </source>
</evidence>
<feature type="active site" evidence="17">
    <location>
        <position position="13"/>
    </location>
</feature>
<keyword evidence="13 18" id="KW-0464">Manganese</keyword>
<evidence type="ECO:0000256" key="3">
    <source>
        <dbReference type="ARBA" id="ARBA00010871"/>
    </source>
</evidence>
<dbReference type="PANTHER" id="PTHR23132:SF23">
    <property type="entry name" value="D-ALANINE--D-ALANINE LIGASE B"/>
    <property type="match status" value="1"/>
</dbReference>
<dbReference type="InterPro" id="IPR011095">
    <property type="entry name" value="Dala_Dala_lig_C"/>
</dbReference>
<feature type="binding site" evidence="18">
    <location>
        <position position="256"/>
    </location>
    <ligand>
        <name>Mg(2+)</name>
        <dbReference type="ChEBI" id="CHEBI:18420"/>
        <label>2</label>
    </ligand>
</feature>
<keyword evidence="8 19" id="KW-0547">Nucleotide-binding</keyword>
<protein>
    <recommendedName>
        <fullName evidence="4 16">D-alanine--D-alanine ligase</fullName>
        <ecNumber evidence="4 16">6.3.2.4</ecNumber>
    </recommendedName>
    <alternativeName>
        <fullName evidence="16">D-Ala-D-Ala ligase</fullName>
    </alternativeName>
    <alternativeName>
        <fullName evidence="16">D-alanylalanine synthetase</fullName>
    </alternativeName>
</protein>
<dbReference type="PANTHER" id="PTHR23132">
    <property type="entry name" value="D-ALANINE--D-ALANINE LIGASE"/>
    <property type="match status" value="1"/>
</dbReference>
<comment type="similarity">
    <text evidence="3 16">Belongs to the D-alanine--D-alanine ligase family.</text>
</comment>
<reference evidence="21" key="1">
    <citation type="submission" date="2021-02" db="EMBL/GenBank/DDBJ databases">
        <authorList>
            <person name="Cremers G."/>
            <person name="Picone N."/>
        </authorList>
    </citation>
    <scope>NUCLEOTIDE SEQUENCE</scope>
    <source>
        <strain evidence="21">PQ17</strain>
    </source>
</reference>
<evidence type="ECO:0000256" key="19">
    <source>
        <dbReference type="PROSITE-ProRule" id="PRU00409"/>
    </source>
</evidence>
<keyword evidence="6 16" id="KW-0436">Ligase</keyword>
<sequence>MTIAVLKGGFSSEREISLRTGRAVAGALQSLGYPVVEIDLRSRSLDLPEGIDFCFVCLHGAFGEDGELQALLEARGLPFSGSGAEACRRAFDKIQARATFEASSLPVPKGEVLERGRFPALPVPVVIKPARQGSSVGVSIVFHPEELSAALDLAWSWDSAVLAEEYIAGRELTVAVLGEEPLPVVEIRPKQGFYDYRNKYTPGATEYLCPAPLPREKELEIQKLAVRAHKALGCQVYSRVDLKLDSDGFPWLLEVNTVPGMTETSLFPKAALAAGISFPELCERIVELSWKLRAKG</sequence>
<organism evidence="21 22">
    <name type="scientific">Candidatus Methylacidithermus pantelleriae</name>
    <dbReference type="NCBI Taxonomy" id="2744239"/>
    <lineage>
        <taxon>Bacteria</taxon>
        <taxon>Pseudomonadati</taxon>
        <taxon>Verrucomicrobiota</taxon>
        <taxon>Methylacidiphilae</taxon>
        <taxon>Methylacidiphilales</taxon>
        <taxon>Methylacidiphilaceae</taxon>
        <taxon>Candidatus Methylacidithermus</taxon>
    </lineage>
</organism>
<comment type="subcellular location">
    <subcellularLocation>
        <location evidence="2 16">Cytoplasm</location>
    </subcellularLocation>
</comment>
<feature type="active site" evidence="17">
    <location>
        <position position="134"/>
    </location>
</feature>
<comment type="cofactor">
    <cofactor evidence="1">
        <name>Mn(2+)</name>
        <dbReference type="ChEBI" id="CHEBI:29035"/>
    </cofactor>
</comment>
<evidence type="ECO:0000259" key="20">
    <source>
        <dbReference type="PROSITE" id="PS50975"/>
    </source>
</evidence>
<dbReference type="GO" id="GO:0071555">
    <property type="term" value="P:cell wall organization"/>
    <property type="evidence" value="ECO:0007669"/>
    <property type="project" value="UniProtKB-KW"/>
</dbReference>
<evidence type="ECO:0000256" key="12">
    <source>
        <dbReference type="ARBA" id="ARBA00022984"/>
    </source>
</evidence>
<dbReference type="GO" id="GO:0009252">
    <property type="term" value="P:peptidoglycan biosynthetic process"/>
    <property type="evidence" value="ECO:0007669"/>
    <property type="project" value="UniProtKB-UniRule"/>
</dbReference>
<dbReference type="InterPro" id="IPR011127">
    <property type="entry name" value="Dala_Dala_lig_N"/>
</dbReference>
<evidence type="ECO:0000256" key="4">
    <source>
        <dbReference type="ARBA" id="ARBA00012216"/>
    </source>
</evidence>
<evidence type="ECO:0000256" key="5">
    <source>
        <dbReference type="ARBA" id="ARBA00022490"/>
    </source>
</evidence>
<comment type="catalytic activity">
    <reaction evidence="15 16">
        <text>2 D-alanine + ATP = D-alanyl-D-alanine + ADP + phosphate + H(+)</text>
        <dbReference type="Rhea" id="RHEA:11224"/>
        <dbReference type="ChEBI" id="CHEBI:15378"/>
        <dbReference type="ChEBI" id="CHEBI:30616"/>
        <dbReference type="ChEBI" id="CHEBI:43474"/>
        <dbReference type="ChEBI" id="CHEBI:57416"/>
        <dbReference type="ChEBI" id="CHEBI:57822"/>
        <dbReference type="ChEBI" id="CHEBI:456216"/>
        <dbReference type="EC" id="6.3.2.4"/>
    </reaction>
</comment>
<comment type="caution">
    <text evidence="21">The sequence shown here is derived from an EMBL/GenBank/DDBJ whole genome shotgun (WGS) entry which is preliminary data.</text>
</comment>
<dbReference type="RefSeq" id="WP_236027835.1">
    <property type="nucleotide sequence ID" value="NZ_CAJNOB010000010.1"/>
</dbReference>
<evidence type="ECO:0000256" key="10">
    <source>
        <dbReference type="ARBA" id="ARBA00022842"/>
    </source>
</evidence>
<evidence type="ECO:0000256" key="6">
    <source>
        <dbReference type="ARBA" id="ARBA00022598"/>
    </source>
</evidence>
<keyword evidence="10 18" id="KW-0460">Magnesium</keyword>
<dbReference type="Proteomes" id="UP000663859">
    <property type="component" value="Unassembled WGS sequence"/>
</dbReference>
<evidence type="ECO:0000256" key="11">
    <source>
        <dbReference type="ARBA" id="ARBA00022960"/>
    </source>
</evidence>
<gene>
    <name evidence="21" type="primary">ddlB</name>
    <name evidence="16" type="synonym">ddl</name>
    <name evidence="21" type="ORF">MPNT_180020</name>
</gene>
<proteinExistence type="inferred from homology"/>
<dbReference type="EC" id="6.3.2.4" evidence="4 16"/>
<evidence type="ECO:0000256" key="9">
    <source>
        <dbReference type="ARBA" id="ARBA00022840"/>
    </source>
</evidence>
<dbReference type="NCBIfam" id="NF002378">
    <property type="entry name" value="PRK01372.1"/>
    <property type="match status" value="1"/>
</dbReference>
<dbReference type="InterPro" id="IPR016185">
    <property type="entry name" value="PreATP-grasp_dom_sf"/>
</dbReference>
<evidence type="ECO:0000313" key="22">
    <source>
        <dbReference type="Proteomes" id="UP000663859"/>
    </source>
</evidence>
<dbReference type="AlphaFoldDB" id="A0A8J2FSA9"/>
<feature type="binding site" evidence="18">
    <location>
        <position position="254"/>
    </location>
    <ligand>
        <name>Mg(2+)</name>
        <dbReference type="ChEBI" id="CHEBI:18420"/>
        <label>1</label>
    </ligand>
</feature>
<evidence type="ECO:0000256" key="15">
    <source>
        <dbReference type="ARBA" id="ARBA00047614"/>
    </source>
</evidence>
<dbReference type="InterPro" id="IPR011761">
    <property type="entry name" value="ATP-grasp"/>
</dbReference>
<keyword evidence="5 16" id="KW-0963">Cytoplasm</keyword>
<evidence type="ECO:0000256" key="17">
    <source>
        <dbReference type="PIRSR" id="PIRSR039102-1"/>
    </source>
</evidence>